<name>A0A2Z6PRN9_TRISU</name>
<dbReference type="AlphaFoldDB" id="A0A2Z6PRN9"/>
<dbReference type="Proteomes" id="UP000242715">
    <property type="component" value="Unassembled WGS sequence"/>
</dbReference>
<dbReference type="PANTHER" id="PTHR31920:SF135">
    <property type="entry name" value="B3 DOMAIN-CONTAINING PROTEIN OS03G0621600-RELATED"/>
    <property type="match status" value="1"/>
</dbReference>
<accession>A0A2Z6PRN9</accession>
<dbReference type="GO" id="GO:0005634">
    <property type="term" value="C:nucleus"/>
    <property type="evidence" value="ECO:0007669"/>
    <property type="project" value="UniProtKB-SubCell"/>
</dbReference>
<dbReference type="InterPro" id="IPR050655">
    <property type="entry name" value="Plant_B3_domain"/>
</dbReference>
<reference evidence="7" key="1">
    <citation type="journal article" date="2017" name="Front. Plant Sci.">
        <title>Climate Clever Clovers: New Paradigm to Reduce the Environmental Footprint of Ruminants by Breeding Low Methanogenic Forages Utilizing Haplotype Variation.</title>
        <authorList>
            <person name="Kaur P."/>
            <person name="Appels R."/>
            <person name="Bayer P.E."/>
            <person name="Keeble-Gagnere G."/>
            <person name="Wang J."/>
            <person name="Hirakawa H."/>
            <person name="Shirasawa K."/>
            <person name="Vercoe P."/>
            <person name="Stefanova K."/>
            <person name="Durmic Z."/>
            <person name="Nichols P."/>
            <person name="Revell C."/>
            <person name="Isobe S.N."/>
            <person name="Edwards D."/>
            <person name="Erskine W."/>
        </authorList>
    </citation>
    <scope>NUCLEOTIDE SEQUENCE [LARGE SCALE GENOMIC DNA]</scope>
    <source>
        <strain evidence="7">cv. Daliak</strain>
    </source>
</reference>
<organism evidence="6 7">
    <name type="scientific">Trifolium subterraneum</name>
    <name type="common">Subterranean clover</name>
    <dbReference type="NCBI Taxonomy" id="3900"/>
    <lineage>
        <taxon>Eukaryota</taxon>
        <taxon>Viridiplantae</taxon>
        <taxon>Streptophyta</taxon>
        <taxon>Embryophyta</taxon>
        <taxon>Tracheophyta</taxon>
        <taxon>Spermatophyta</taxon>
        <taxon>Magnoliopsida</taxon>
        <taxon>eudicotyledons</taxon>
        <taxon>Gunneridae</taxon>
        <taxon>Pentapetalae</taxon>
        <taxon>rosids</taxon>
        <taxon>fabids</taxon>
        <taxon>Fabales</taxon>
        <taxon>Fabaceae</taxon>
        <taxon>Papilionoideae</taxon>
        <taxon>50 kb inversion clade</taxon>
        <taxon>NPAAA clade</taxon>
        <taxon>Hologalegina</taxon>
        <taxon>IRL clade</taxon>
        <taxon>Trifolieae</taxon>
        <taxon>Trifolium</taxon>
    </lineage>
</organism>
<proteinExistence type="predicted"/>
<evidence type="ECO:0000256" key="4">
    <source>
        <dbReference type="ARBA" id="ARBA00023163"/>
    </source>
</evidence>
<dbReference type="EMBL" id="DF974517">
    <property type="protein sequence ID" value="GAU49107.1"/>
    <property type="molecule type" value="Genomic_DNA"/>
</dbReference>
<keyword evidence="2" id="KW-0805">Transcription regulation</keyword>
<evidence type="ECO:0000256" key="3">
    <source>
        <dbReference type="ARBA" id="ARBA00023125"/>
    </source>
</evidence>
<dbReference type="OrthoDB" id="1094641at2759"/>
<evidence type="ECO:0000256" key="5">
    <source>
        <dbReference type="ARBA" id="ARBA00023242"/>
    </source>
</evidence>
<keyword evidence="7" id="KW-1185">Reference proteome</keyword>
<comment type="subcellular location">
    <subcellularLocation>
        <location evidence="1">Nucleus</location>
    </subcellularLocation>
</comment>
<protein>
    <recommendedName>
        <fullName evidence="8">TF-B3 domain-containing protein</fullName>
    </recommendedName>
</protein>
<gene>
    <name evidence="6" type="ORF">TSUD_13480</name>
</gene>
<dbReference type="SUPFAM" id="SSF101936">
    <property type="entry name" value="DNA-binding pseudobarrel domain"/>
    <property type="match status" value="2"/>
</dbReference>
<evidence type="ECO:0000313" key="6">
    <source>
        <dbReference type="EMBL" id="GAU49107.1"/>
    </source>
</evidence>
<evidence type="ECO:0008006" key="8">
    <source>
        <dbReference type="Google" id="ProtNLM"/>
    </source>
</evidence>
<dbReference type="GO" id="GO:0003677">
    <property type="term" value="F:DNA binding"/>
    <property type="evidence" value="ECO:0007669"/>
    <property type="project" value="UniProtKB-KW"/>
</dbReference>
<evidence type="ECO:0000256" key="1">
    <source>
        <dbReference type="ARBA" id="ARBA00004123"/>
    </source>
</evidence>
<keyword evidence="5" id="KW-0539">Nucleus</keyword>
<sequence length="191" mass="22530">MTNTAKEFPDFFKVFLKQQHYDRMLIPVAFVKLMHSKRKVIKDFILRNHRGRDWHVKARPIGGKLYFDDGDMGRNSADSKLEDDEIKAEIYVQPGNPYFIAKPLHYRPNELDVQSNEIAYYHNIQPQMNANHAEKRGKVRKWTNGRVLVLGWTEFCKKSKIRENDTCLCEIVLRGNDEAIEMIRVHVVRNE</sequence>
<feature type="non-terminal residue" evidence="6">
    <location>
        <position position="191"/>
    </location>
</feature>
<dbReference type="Gene3D" id="2.40.330.10">
    <property type="entry name" value="DNA-binding pseudobarrel domain"/>
    <property type="match status" value="2"/>
</dbReference>
<evidence type="ECO:0000313" key="7">
    <source>
        <dbReference type="Proteomes" id="UP000242715"/>
    </source>
</evidence>
<evidence type="ECO:0000256" key="2">
    <source>
        <dbReference type="ARBA" id="ARBA00023015"/>
    </source>
</evidence>
<dbReference type="InterPro" id="IPR015300">
    <property type="entry name" value="DNA-bd_pseudobarrel_sf"/>
</dbReference>
<keyword evidence="3" id="KW-0238">DNA-binding</keyword>
<keyword evidence="4" id="KW-0804">Transcription</keyword>
<dbReference type="PANTHER" id="PTHR31920">
    <property type="entry name" value="B3 DOMAIN-CONTAINING"/>
    <property type="match status" value="1"/>
</dbReference>